<evidence type="ECO:0000256" key="1">
    <source>
        <dbReference type="SAM" id="MobiDB-lite"/>
    </source>
</evidence>
<evidence type="ECO:0000256" key="2">
    <source>
        <dbReference type="SAM" id="Phobius"/>
    </source>
</evidence>
<name>Q4Q6C4_LEIMA</name>
<feature type="compositionally biased region" description="Polar residues" evidence="1">
    <location>
        <begin position="375"/>
        <end position="387"/>
    </location>
</feature>
<dbReference type="HOGENOM" id="CLU_366190_0_0_1"/>
<dbReference type="RefSeq" id="XP_001685124.1">
    <property type="nucleotide sequence ID" value="XM_001685072.1"/>
</dbReference>
<dbReference type="AlphaFoldDB" id="Q4Q6C4"/>
<dbReference type="VEuPathDB" id="TriTrypDB:LMJLV39_310021000"/>
<feature type="region of interest" description="Disordered" evidence="1">
    <location>
        <begin position="1"/>
        <end position="87"/>
    </location>
</feature>
<dbReference type="KEGG" id="lma:LMJF_31_1390"/>
<dbReference type="InParanoid" id="Q4Q6C4"/>
<dbReference type="VEuPathDB" id="TriTrypDB:LMJFC_310023100"/>
<feature type="compositionally biased region" description="Basic and acidic residues" evidence="1">
    <location>
        <begin position="60"/>
        <end position="73"/>
    </location>
</feature>
<keyword evidence="2" id="KW-1133">Transmembrane helix</keyword>
<feature type="region of interest" description="Disordered" evidence="1">
    <location>
        <begin position="468"/>
        <end position="579"/>
    </location>
</feature>
<dbReference type="OMA" id="APTEPTM"/>
<dbReference type="eggNOG" id="ENOG502SM7J">
    <property type="taxonomic scope" value="Eukaryota"/>
</dbReference>
<dbReference type="EMBL" id="FR796427">
    <property type="protein sequence ID" value="CAJ08326.1"/>
    <property type="molecule type" value="Genomic_DNA"/>
</dbReference>
<feature type="region of interest" description="Disordered" evidence="1">
    <location>
        <begin position="626"/>
        <end position="645"/>
    </location>
</feature>
<feature type="compositionally biased region" description="Polar residues" evidence="1">
    <location>
        <begin position="516"/>
        <end position="527"/>
    </location>
</feature>
<feature type="region of interest" description="Disordered" evidence="1">
    <location>
        <begin position="107"/>
        <end position="137"/>
    </location>
</feature>
<feature type="compositionally biased region" description="Polar residues" evidence="1">
    <location>
        <begin position="30"/>
        <end position="39"/>
    </location>
</feature>
<keyword evidence="2" id="KW-0472">Membrane</keyword>
<evidence type="ECO:0000313" key="3">
    <source>
        <dbReference type="EMBL" id="CAJ08326.1"/>
    </source>
</evidence>
<protein>
    <submittedName>
        <fullName evidence="3">Uncharacterized protein</fullName>
    </submittedName>
</protein>
<proteinExistence type="predicted"/>
<keyword evidence="2" id="KW-0812">Transmembrane</keyword>
<reference evidence="3 4" key="2">
    <citation type="journal article" date="2011" name="Genome Res.">
        <title>Chromosome and gene copy number variation allow major structural change between species and strains of Leishmania.</title>
        <authorList>
            <person name="Rogers M.B."/>
            <person name="Hilley J.D."/>
            <person name="Dickens N.J."/>
            <person name="Wilkes J."/>
            <person name="Bates P.A."/>
            <person name="Depledge D.P."/>
            <person name="Harris D."/>
            <person name="Her Y."/>
            <person name="Herzyk P."/>
            <person name="Imamura H."/>
            <person name="Otto T.D."/>
            <person name="Sanders M."/>
            <person name="Seeger K."/>
            <person name="Dujardin J.C."/>
            <person name="Berriman M."/>
            <person name="Smith D.F."/>
            <person name="Hertz-Fowler C."/>
            <person name="Mottram J.C."/>
        </authorList>
    </citation>
    <scope>NUCLEOTIDE SEQUENCE [LARGE SCALE GENOMIC DNA]</scope>
    <source>
        <strain evidence="4">MHOM/IL/81/Friedlin</strain>
    </source>
</reference>
<dbReference type="Proteomes" id="UP000000542">
    <property type="component" value="Chromosome 31"/>
</dbReference>
<organism evidence="3 4">
    <name type="scientific">Leishmania major</name>
    <dbReference type="NCBI Taxonomy" id="5664"/>
    <lineage>
        <taxon>Eukaryota</taxon>
        <taxon>Discoba</taxon>
        <taxon>Euglenozoa</taxon>
        <taxon>Kinetoplastea</taxon>
        <taxon>Metakinetoplastina</taxon>
        <taxon>Trypanosomatida</taxon>
        <taxon>Trypanosomatidae</taxon>
        <taxon>Leishmaniinae</taxon>
        <taxon>Leishmania</taxon>
    </lineage>
</organism>
<keyword evidence="4" id="KW-1185">Reference proteome</keyword>
<accession>Q4Q6C4</accession>
<reference evidence="3 4" key="1">
    <citation type="journal article" date="2005" name="Science">
        <title>The genome of the kinetoplastid parasite, Leishmania major.</title>
        <authorList>
            <person name="Ivens A.C."/>
            <person name="Peacock C.S."/>
            <person name="Worthey E.A."/>
            <person name="Murphy L."/>
            <person name="Aggarwal G."/>
            <person name="Berriman M."/>
            <person name="Sisk E."/>
            <person name="Rajandream M.A."/>
            <person name="Adlem E."/>
            <person name="Aert R."/>
            <person name="Anupama A."/>
            <person name="Apostolou Z."/>
            <person name="Attipoe P."/>
            <person name="Bason N."/>
            <person name="Bauser C."/>
            <person name="Beck A."/>
            <person name="Beverley S.M."/>
            <person name="Bianchettin G."/>
            <person name="Borzym K."/>
            <person name="Bothe G."/>
            <person name="Bruschi C.V."/>
            <person name="Collins M."/>
            <person name="Cadag E."/>
            <person name="Ciarloni L."/>
            <person name="Clayton C."/>
            <person name="Coulson R.M."/>
            <person name="Cronin A."/>
            <person name="Cruz A.K."/>
            <person name="Davies R.M."/>
            <person name="De Gaudenzi J."/>
            <person name="Dobson D.E."/>
            <person name="Duesterhoeft A."/>
            <person name="Fazelina G."/>
            <person name="Fosker N."/>
            <person name="Frasch A.C."/>
            <person name="Fraser A."/>
            <person name="Fuchs M."/>
            <person name="Gabel C."/>
            <person name="Goble A."/>
            <person name="Goffeau A."/>
            <person name="Harris D."/>
            <person name="Hertz-Fowler C."/>
            <person name="Hilbert H."/>
            <person name="Horn D."/>
            <person name="Huang Y."/>
            <person name="Klages S."/>
            <person name="Knights A."/>
            <person name="Kube M."/>
            <person name="Larke N."/>
            <person name="Litvin L."/>
            <person name="Lord A."/>
            <person name="Louie T."/>
            <person name="Marra M."/>
            <person name="Masuy D."/>
            <person name="Matthews K."/>
            <person name="Michaeli S."/>
            <person name="Mottram J.C."/>
            <person name="Muller-Auer S."/>
            <person name="Munden H."/>
            <person name="Nelson S."/>
            <person name="Norbertczak H."/>
            <person name="Oliver K."/>
            <person name="O'neil S."/>
            <person name="Pentony M."/>
            <person name="Pohl T.M."/>
            <person name="Price C."/>
            <person name="Purnelle B."/>
            <person name="Quail M.A."/>
            <person name="Rabbinowitsch E."/>
            <person name="Reinhardt R."/>
            <person name="Rieger M."/>
            <person name="Rinta J."/>
            <person name="Robben J."/>
            <person name="Robertson L."/>
            <person name="Ruiz J.C."/>
            <person name="Rutter S."/>
            <person name="Saunders D."/>
            <person name="Schafer M."/>
            <person name="Schein J."/>
            <person name="Schwartz D.C."/>
            <person name="Seeger K."/>
            <person name="Seyler A."/>
            <person name="Sharp S."/>
            <person name="Shin H."/>
            <person name="Sivam D."/>
            <person name="Squares R."/>
            <person name="Squares S."/>
            <person name="Tosato V."/>
            <person name="Vogt C."/>
            <person name="Volckaert G."/>
            <person name="Wambutt R."/>
            <person name="Warren T."/>
            <person name="Wedler H."/>
            <person name="Woodward J."/>
            <person name="Zhou S."/>
            <person name="Zimmermann W."/>
            <person name="Smith D.F."/>
            <person name="Blackwell J.M."/>
            <person name="Stuart K.D."/>
            <person name="Barrell B."/>
            <person name="Myler P.J."/>
        </authorList>
    </citation>
    <scope>NUCLEOTIDE SEQUENCE [LARGE SCALE GENOMIC DNA]</scope>
    <source>
        <strain evidence="4">MHOM/IL/81/Friedlin</strain>
    </source>
</reference>
<dbReference type="GeneID" id="5654069"/>
<gene>
    <name evidence="3" type="ORF">LMJF_31_1390</name>
</gene>
<dbReference type="VEuPathDB" id="TriTrypDB:LMJSD75_310020500"/>
<feature type="compositionally biased region" description="Acidic residues" evidence="1">
    <location>
        <begin position="108"/>
        <end position="135"/>
    </location>
</feature>
<feature type="region of interest" description="Disordered" evidence="1">
    <location>
        <begin position="352"/>
        <end position="396"/>
    </location>
</feature>
<dbReference type="VEuPathDB" id="TriTrypDB:LmjF.31.1390"/>
<feature type="transmembrane region" description="Helical" evidence="2">
    <location>
        <begin position="704"/>
        <end position="726"/>
    </location>
</feature>
<feature type="compositionally biased region" description="Basic and acidic residues" evidence="1">
    <location>
        <begin position="40"/>
        <end position="51"/>
    </location>
</feature>
<evidence type="ECO:0000313" key="4">
    <source>
        <dbReference type="Proteomes" id="UP000000542"/>
    </source>
</evidence>
<sequence>MRSETQKNRSHYTGGPVSRALFGSHAVDLSTDNSQTGSRPDTRSESHDDGNARWNLHGGADAHGKDHAERDAGTDVSPPPRLPLNFALGGFDTGAGLRGGYAARVYEESDDNADDEDTDEGGDDCERANDEEELGECSPAGNGAAAPGMFSQGACARHLDVEARKAAPTAGAQPVDRLGFHTAKRAEPNVPGQHSIGAAMYAAAMSSSATEAAPAAANTFRRATPVARAAYSVGYDHAVGESPANSLRASPLRNDGAAVSAAATKEAGVLERASPKLTTTDTLGIATRGGPGTTVASQSFGYSMGDAKPVPSPDVRYVPAVSVAHSAAGSRTAYNRNLGTYSAFISATQASEVSPVHGKTSSLKESMQGALAHGHSSTTSSPLSPQRPTVGATDDMHAHRCSDHASATGFDHTLMSPVLVLDEGANAQNSGDEPCLRDAERVGLPVPTEPTMAAIAVHAVPPATMGSALVIPGEPKPRLSSGRRRSAENSRANRRASASAADVAKPACEQEGHVRSPSNTAASTVRESLSPAVAPLPTRQHPLESVRIGETTEEAADAVNSSAASERVERHSTAAKSDAAPVRAPTMALSISVTNVFNYSEAERMWLSCDRPSTLPACSTPRSTLVNGRKVPPATAGASDKASLPPSASALKVSLYCRPLLVQLPSPSLHASLLCAAGDSALVRVTLAVLYYAPRVLVTSLLRALICSAVVFFVLTAGLVAMDAAWSQWPILSVYTAEVKGNAAMMILSTREWLASLGIASE</sequence>